<dbReference type="Gene3D" id="3.10.129.110">
    <property type="entry name" value="Polyketide synthase dehydratase"/>
    <property type="match status" value="1"/>
</dbReference>
<feature type="domain" description="PKS/mFAS DH" evidence="3">
    <location>
        <begin position="44"/>
        <end position="345"/>
    </location>
</feature>
<gene>
    <name evidence="4" type="ORF">JMJ35_010582</name>
</gene>
<dbReference type="CDD" id="cd02440">
    <property type="entry name" value="AdoMet_MTases"/>
    <property type="match status" value="1"/>
</dbReference>
<dbReference type="InterPro" id="IPR029063">
    <property type="entry name" value="SAM-dependent_MTases_sf"/>
</dbReference>
<dbReference type="SUPFAM" id="SSF53335">
    <property type="entry name" value="S-adenosyl-L-methionine-dependent methyltransferases"/>
    <property type="match status" value="1"/>
</dbReference>
<keyword evidence="5" id="KW-1185">Reference proteome</keyword>
<protein>
    <recommendedName>
        <fullName evidence="3">PKS/mFAS DH domain-containing protein</fullName>
    </recommendedName>
</protein>
<dbReference type="AlphaFoldDB" id="A0AA39QPR9"/>
<reference evidence="4" key="1">
    <citation type="submission" date="2023-03" db="EMBL/GenBank/DDBJ databases">
        <title>Complete genome of Cladonia borealis.</title>
        <authorList>
            <person name="Park H."/>
        </authorList>
    </citation>
    <scope>NUCLEOTIDE SEQUENCE</scope>
    <source>
        <strain evidence="4">ANT050790</strain>
    </source>
</reference>
<proteinExistence type="predicted"/>
<dbReference type="Pfam" id="PF23114">
    <property type="entry name" value="NAD-bd_HRPKS_sdrA"/>
    <property type="match status" value="1"/>
</dbReference>
<dbReference type="InterPro" id="IPR056501">
    <property type="entry name" value="NAD-bd_HRPKS_sdrA"/>
</dbReference>
<feature type="region of interest" description="C-terminal hotdog fold" evidence="2">
    <location>
        <begin position="189"/>
        <end position="345"/>
    </location>
</feature>
<feature type="active site" description="Proton acceptor; for dehydratase activity" evidence="2">
    <location>
        <position position="76"/>
    </location>
</feature>
<dbReference type="PANTHER" id="PTHR45681:SF6">
    <property type="entry name" value="POLYKETIDE SYNTHASE 37"/>
    <property type="match status" value="1"/>
</dbReference>
<dbReference type="InterPro" id="IPR049900">
    <property type="entry name" value="PKS_mFAS_DH"/>
</dbReference>
<feature type="active site" description="Proton donor; for dehydratase activity" evidence="2">
    <location>
        <position position="256"/>
    </location>
</feature>
<dbReference type="PROSITE" id="PS52019">
    <property type="entry name" value="PKS_MFAS_DH"/>
    <property type="match status" value="1"/>
</dbReference>
<dbReference type="Pfam" id="PF14765">
    <property type="entry name" value="PS-DH"/>
    <property type="match status" value="1"/>
</dbReference>
<dbReference type="EMBL" id="JAFEKC020000026">
    <property type="protein sequence ID" value="KAK0506882.1"/>
    <property type="molecule type" value="Genomic_DNA"/>
</dbReference>
<feature type="region of interest" description="N-terminal hotdog fold" evidence="2">
    <location>
        <begin position="44"/>
        <end position="170"/>
    </location>
</feature>
<evidence type="ECO:0000256" key="2">
    <source>
        <dbReference type="PROSITE-ProRule" id="PRU01363"/>
    </source>
</evidence>
<dbReference type="InterPro" id="IPR013217">
    <property type="entry name" value="Methyltransf_12"/>
</dbReference>
<evidence type="ECO:0000313" key="4">
    <source>
        <dbReference type="EMBL" id="KAK0506882.1"/>
    </source>
</evidence>
<dbReference type="PANTHER" id="PTHR45681">
    <property type="entry name" value="POLYKETIDE SYNTHASE 44-RELATED"/>
    <property type="match status" value="1"/>
</dbReference>
<sequence>MHTVGLLHCAGYTAIRMAEVNQSGPESSHQPMALPSLPEYPFNHSRAYWHESRLSKGYRLRKNPRLDLLGTPTEDHEISGSVVYPAAGMLVMAIEAIKQRIGEIPSIVGYRVKEVDFKALLGSRPPIPIPLSDEGIETQFTLRSEKLASSQDKSWVEYEETSSLSDFRNEGPMTANPDELPCRIQPGYVGKALDAQQMYNQMRDCGHNYGPAFQCLQFIDTITVGEANAELRLFSWQTKDGQNPPQPHVIHPASLDGVFQLTFVALSQGGIDKVPTMVPRRLQNMWISSSKLSYPSSEIICLHSRVLIGDNQREASISGLDSTNGNLQLLIEGLEMSIVGTSNSTALVEKRLCYNLDWKPDIDLLDRVQTLQYCQEKVPDLPEPVQFYQDLKFILFNYISGSLVALRNNPPASLAPHIQKYVIWMQMQMDRYDAQDLPCSEPGWKSLLKDELFKNSLASRLEKESKQAKFFIEVGRNLGAIIHGTVDPLGLMFGATLARDYYHEVSNNVTYNMRTSRYLDALAHKNPGMNILEVGAGTGGMTSHVIKALISHGDNEIRTPRYAQYDYTDISPSFFQVAQETFVDQNNRMRFEVLDIENDATRQGFCEASYDLVITASVLYTTHSLDITMSNIRKLLKVGGKLMLLEVTEPDKLGAGFAFGLLPGWWLGADDGREWSPCVSVTQWDEVASRNGFTKANTVFQDYQNEWCQETSIMVYTALDSTLTSPASRDMVIVADKSSPIRREVADQVQQQLLLTMTSHCEILTLPDVLKKECLREIFCISLLELRVPLLRNIGMETYRDLQVLLTSAQNLVWVNSKESNKEYLSLGMAEGLRRVLHNGDPGHIFVTLSLRSDVKIVASALYVDCIVRALTATVHRMTDSQYEPEYVEEDGFLKIGRIIENRYLDHDLLA</sequence>
<dbReference type="Pfam" id="PF08242">
    <property type="entry name" value="Methyltransf_12"/>
    <property type="match status" value="1"/>
</dbReference>
<dbReference type="InterPro" id="IPR042104">
    <property type="entry name" value="PKS_dehydratase_sf"/>
</dbReference>
<dbReference type="InterPro" id="IPR050444">
    <property type="entry name" value="Polyketide_Synthase"/>
</dbReference>
<dbReference type="GO" id="GO:0016740">
    <property type="term" value="F:transferase activity"/>
    <property type="evidence" value="ECO:0007669"/>
    <property type="project" value="UniProtKB-KW"/>
</dbReference>
<accession>A0AA39QPR9</accession>
<name>A0AA39QPR9_9LECA</name>
<evidence type="ECO:0000313" key="5">
    <source>
        <dbReference type="Proteomes" id="UP001166286"/>
    </source>
</evidence>
<evidence type="ECO:0000256" key="1">
    <source>
        <dbReference type="ARBA" id="ARBA00022679"/>
    </source>
</evidence>
<dbReference type="InterPro" id="IPR049551">
    <property type="entry name" value="PKS_DH_C"/>
</dbReference>
<organism evidence="4 5">
    <name type="scientific">Cladonia borealis</name>
    <dbReference type="NCBI Taxonomy" id="184061"/>
    <lineage>
        <taxon>Eukaryota</taxon>
        <taxon>Fungi</taxon>
        <taxon>Dikarya</taxon>
        <taxon>Ascomycota</taxon>
        <taxon>Pezizomycotina</taxon>
        <taxon>Lecanoromycetes</taxon>
        <taxon>OSLEUM clade</taxon>
        <taxon>Lecanoromycetidae</taxon>
        <taxon>Lecanorales</taxon>
        <taxon>Lecanorineae</taxon>
        <taxon>Cladoniaceae</taxon>
        <taxon>Cladonia</taxon>
    </lineage>
</organism>
<dbReference type="Gene3D" id="3.40.50.150">
    <property type="entry name" value="Vaccinia Virus protein VP39"/>
    <property type="match status" value="1"/>
</dbReference>
<dbReference type="Proteomes" id="UP001166286">
    <property type="component" value="Unassembled WGS sequence"/>
</dbReference>
<comment type="caution">
    <text evidence="4">The sequence shown here is derived from an EMBL/GenBank/DDBJ whole genome shotgun (WGS) entry which is preliminary data.</text>
</comment>
<keyword evidence="1" id="KW-0808">Transferase</keyword>
<evidence type="ECO:0000259" key="3">
    <source>
        <dbReference type="PROSITE" id="PS52019"/>
    </source>
</evidence>